<dbReference type="Proteomes" id="UP001235849">
    <property type="component" value="Unassembled WGS sequence"/>
</dbReference>
<feature type="compositionally biased region" description="Low complexity" evidence="1">
    <location>
        <begin position="13"/>
        <end position="31"/>
    </location>
</feature>
<dbReference type="Pfam" id="PF11285">
    <property type="entry name" value="DUF3086"/>
    <property type="match status" value="1"/>
</dbReference>
<keyword evidence="3" id="KW-1185">Reference proteome</keyword>
<organism evidence="2 3">
    <name type="scientific">Roseofilum capinflatum BLCC-M114</name>
    <dbReference type="NCBI Taxonomy" id="3022440"/>
    <lineage>
        <taxon>Bacteria</taxon>
        <taxon>Bacillati</taxon>
        <taxon>Cyanobacteriota</taxon>
        <taxon>Cyanophyceae</taxon>
        <taxon>Desertifilales</taxon>
        <taxon>Desertifilaceae</taxon>
        <taxon>Roseofilum</taxon>
        <taxon>Roseofilum capinflatum</taxon>
    </lineage>
</organism>
<name>A0ABT7BBZ9_9CYAN</name>
<comment type="caution">
    <text evidence="2">The sequence shown here is derived from an EMBL/GenBank/DDBJ whole genome shotgun (WGS) entry which is preliminary data.</text>
</comment>
<dbReference type="EMBL" id="JAQOSO010000112">
    <property type="protein sequence ID" value="MDJ1176714.1"/>
    <property type="molecule type" value="Genomic_DNA"/>
</dbReference>
<proteinExistence type="predicted"/>
<accession>A0ABT7BBZ9</accession>
<feature type="region of interest" description="Disordered" evidence="1">
    <location>
        <begin position="1"/>
        <end position="115"/>
    </location>
</feature>
<sequence length="443" mass="50282">MNTDPLNPWDSNPETPETPVPESEPSEVTVEGSQVPVSEETGESGDRPDDNPEDATGDTPNPETGDTLLPLQLDTKTPDHPEPREEIAATEGGRDRDEGVEDRDSEPPRDEEVDEWQARIDELRFTEQALQNQVEQLRQEAATLQEQLDSQQAAMGQLVKAGLSELEHRKQKLEVTIEKLERRAERIRAEMRTSFAGVSQDLAIRVQGFKDYLVGSLQDLASAAENIELAPEDREPITPVDVPMMRSRREPERPPELENPQFAKSKFTDQVRKIRHLLDQYRTRPDYYGPAWQLRRTFEPIHAERVSQWFFTQGGRGAVRTMGSRLQNILVSSAVISVTYSLYGDRIRPLILVNTPERLGEWRRGLQDCLGISRMDFSSERGITMFEAPEPLAAKAERITQQKQIPLIIIDESEDKVSVSMLQFPLWLAFAPNPDAPPMIDNW</sequence>
<evidence type="ECO:0000256" key="1">
    <source>
        <dbReference type="SAM" id="MobiDB-lite"/>
    </source>
</evidence>
<feature type="compositionally biased region" description="Basic and acidic residues" evidence="1">
    <location>
        <begin position="76"/>
        <end position="97"/>
    </location>
</feature>
<protein>
    <submittedName>
        <fullName evidence="2">DUF3086 domain-containing protein</fullName>
    </submittedName>
</protein>
<reference evidence="2 3" key="1">
    <citation type="submission" date="2023-01" db="EMBL/GenBank/DDBJ databases">
        <title>Novel diversity within Roseofilum (Cyanobacteria; Desertifilaceae) from marine benthic mats with descriptions of four novel species.</title>
        <authorList>
            <person name="Wang Y."/>
            <person name="Berthold D.E."/>
            <person name="Hu J."/>
            <person name="Lefler F.W."/>
            <person name="Laughinghouse H.D. IV."/>
        </authorList>
    </citation>
    <scope>NUCLEOTIDE SEQUENCE [LARGE SCALE GENOMIC DNA]</scope>
    <source>
        <strain evidence="2 3">BLCC-M114</strain>
    </source>
</reference>
<evidence type="ECO:0000313" key="3">
    <source>
        <dbReference type="Proteomes" id="UP001235849"/>
    </source>
</evidence>
<feature type="compositionally biased region" description="Polar residues" evidence="1">
    <location>
        <begin position="1"/>
        <end position="12"/>
    </location>
</feature>
<dbReference type="RefSeq" id="WP_283768990.1">
    <property type="nucleotide sequence ID" value="NZ_JAQOSO010000112.1"/>
</dbReference>
<feature type="compositionally biased region" description="Basic and acidic residues" evidence="1">
    <location>
        <begin position="105"/>
        <end position="115"/>
    </location>
</feature>
<gene>
    <name evidence="2" type="ORF">PMG25_21730</name>
</gene>
<dbReference type="InterPro" id="IPR021437">
    <property type="entry name" value="DUF3086"/>
</dbReference>
<evidence type="ECO:0000313" key="2">
    <source>
        <dbReference type="EMBL" id="MDJ1176714.1"/>
    </source>
</evidence>